<accession>A0A8S9PNF4</accession>
<protein>
    <submittedName>
        <fullName evidence="2">Uncharacterized protein</fullName>
    </submittedName>
</protein>
<evidence type="ECO:0000313" key="2">
    <source>
        <dbReference type="EMBL" id="KAF3523495.1"/>
    </source>
</evidence>
<dbReference type="Proteomes" id="UP000712600">
    <property type="component" value="Unassembled WGS sequence"/>
</dbReference>
<feature type="compositionally biased region" description="Polar residues" evidence="1">
    <location>
        <begin position="174"/>
        <end position="186"/>
    </location>
</feature>
<gene>
    <name evidence="2" type="ORF">F2Q69_00048428</name>
</gene>
<evidence type="ECO:0000256" key="1">
    <source>
        <dbReference type="SAM" id="MobiDB-lite"/>
    </source>
</evidence>
<dbReference type="AlphaFoldDB" id="A0A8S9PNF4"/>
<comment type="caution">
    <text evidence="2">The sequence shown here is derived from an EMBL/GenBank/DDBJ whole genome shotgun (WGS) entry which is preliminary data.</text>
</comment>
<reference evidence="2" key="1">
    <citation type="submission" date="2019-12" db="EMBL/GenBank/DDBJ databases">
        <title>Genome sequencing and annotation of Brassica cretica.</title>
        <authorList>
            <person name="Studholme D.J."/>
            <person name="Sarris P."/>
        </authorList>
    </citation>
    <scope>NUCLEOTIDE SEQUENCE</scope>
    <source>
        <strain evidence="2">PFS-109/04</strain>
        <tissue evidence="2">Leaf</tissue>
    </source>
</reference>
<feature type="compositionally biased region" description="Low complexity" evidence="1">
    <location>
        <begin position="187"/>
        <end position="200"/>
    </location>
</feature>
<name>A0A8S9PNF4_BRACR</name>
<evidence type="ECO:0000313" key="3">
    <source>
        <dbReference type="Proteomes" id="UP000712600"/>
    </source>
</evidence>
<proteinExistence type="predicted"/>
<feature type="compositionally biased region" description="Basic and acidic residues" evidence="1">
    <location>
        <begin position="159"/>
        <end position="168"/>
    </location>
</feature>
<sequence>MVRPQHRSTDIADSAQKNTDVSSCYPGPDVDREITMEDFLELEEFLELEDGEKLEELDSGGEVTMEDFLEPEIWIKIQRRSLMMISILREEIWKIQRLALIDTNLMRSIDIHPTSSINTHLIPSIDNQQIASIYTHTPSSIGTNPIASIDTHADSPIPTDKDEVDKGPAEAASIDTNQIPSNDTNKPSSIDITTSPSIDTGRVSRQKDFDVCGNLRDGGTTTRSDKFGGKKRRNWKKRKRIMGDPQVSLIPHSSDGVRKSRVCSRCFSMQLAKEVSIDAQAIASIDTRPKSISDS</sequence>
<feature type="region of interest" description="Disordered" evidence="1">
    <location>
        <begin position="144"/>
        <end position="233"/>
    </location>
</feature>
<dbReference type="EMBL" id="QGKX02001347">
    <property type="protein sequence ID" value="KAF3523495.1"/>
    <property type="molecule type" value="Genomic_DNA"/>
</dbReference>
<feature type="region of interest" description="Disordered" evidence="1">
    <location>
        <begin position="1"/>
        <end position="29"/>
    </location>
</feature>
<organism evidence="2 3">
    <name type="scientific">Brassica cretica</name>
    <name type="common">Mustard</name>
    <dbReference type="NCBI Taxonomy" id="69181"/>
    <lineage>
        <taxon>Eukaryota</taxon>
        <taxon>Viridiplantae</taxon>
        <taxon>Streptophyta</taxon>
        <taxon>Embryophyta</taxon>
        <taxon>Tracheophyta</taxon>
        <taxon>Spermatophyta</taxon>
        <taxon>Magnoliopsida</taxon>
        <taxon>eudicotyledons</taxon>
        <taxon>Gunneridae</taxon>
        <taxon>Pentapetalae</taxon>
        <taxon>rosids</taxon>
        <taxon>malvids</taxon>
        <taxon>Brassicales</taxon>
        <taxon>Brassicaceae</taxon>
        <taxon>Brassiceae</taxon>
        <taxon>Brassica</taxon>
    </lineage>
</organism>